<reference evidence="1 2" key="1">
    <citation type="submission" date="2023-02" db="EMBL/GenBank/DDBJ databases">
        <title>LHISI_Scaffold_Assembly.</title>
        <authorList>
            <person name="Stuart O.P."/>
            <person name="Cleave R."/>
            <person name="Magrath M.J.L."/>
            <person name="Mikheyev A.S."/>
        </authorList>
    </citation>
    <scope>NUCLEOTIDE SEQUENCE [LARGE SCALE GENOMIC DNA]</scope>
    <source>
        <strain evidence="1">Daus_M_001</strain>
        <tissue evidence="1">Leg muscle</tissue>
    </source>
</reference>
<keyword evidence="2" id="KW-1185">Reference proteome</keyword>
<comment type="caution">
    <text evidence="1">The sequence shown here is derived from an EMBL/GenBank/DDBJ whole genome shotgun (WGS) entry which is preliminary data.</text>
</comment>
<protein>
    <submittedName>
        <fullName evidence="1">Uncharacterized protein</fullName>
    </submittedName>
</protein>
<dbReference type="Proteomes" id="UP001159363">
    <property type="component" value="Chromosome 1"/>
</dbReference>
<evidence type="ECO:0000313" key="1">
    <source>
        <dbReference type="EMBL" id="KAJ8896743.1"/>
    </source>
</evidence>
<organism evidence="1 2">
    <name type="scientific">Dryococelus australis</name>
    <dbReference type="NCBI Taxonomy" id="614101"/>
    <lineage>
        <taxon>Eukaryota</taxon>
        <taxon>Metazoa</taxon>
        <taxon>Ecdysozoa</taxon>
        <taxon>Arthropoda</taxon>
        <taxon>Hexapoda</taxon>
        <taxon>Insecta</taxon>
        <taxon>Pterygota</taxon>
        <taxon>Neoptera</taxon>
        <taxon>Polyneoptera</taxon>
        <taxon>Phasmatodea</taxon>
        <taxon>Verophasmatodea</taxon>
        <taxon>Anareolatae</taxon>
        <taxon>Phasmatidae</taxon>
        <taxon>Eurycanthinae</taxon>
        <taxon>Dryococelus</taxon>
    </lineage>
</organism>
<proteinExistence type="predicted"/>
<name>A0ABQ9IJ67_9NEOP</name>
<accession>A0ABQ9IJ67</accession>
<sequence>MLPFATKMSATDSGLLIVEKLVRRKSFSTWKFTMKFTATFGTSLRQYHNPEKSTSRGRNETIRFTHASSFSLIK</sequence>
<gene>
    <name evidence="1" type="ORF">PR048_002088</name>
</gene>
<evidence type="ECO:0000313" key="2">
    <source>
        <dbReference type="Proteomes" id="UP001159363"/>
    </source>
</evidence>
<dbReference type="EMBL" id="JARBHB010000001">
    <property type="protein sequence ID" value="KAJ8896743.1"/>
    <property type="molecule type" value="Genomic_DNA"/>
</dbReference>